<gene>
    <name evidence="2" type="ORF">BSAL_53695</name>
</gene>
<feature type="region of interest" description="Disordered" evidence="1">
    <location>
        <begin position="226"/>
        <end position="270"/>
    </location>
</feature>
<name>A0A0S4IIH3_BODSA</name>
<dbReference type="VEuPathDB" id="TriTrypDB:BSAL_53695"/>
<feature type="compositionally biased region" description="Polar residues" evidence="1">
    <location>
        <begin position="527"/>
        <end position="545"/>
    </location>
</feature>
<feature type="compositionally biased region" description="Polar residues" evidence="1">
    <location>
        <begin position="227"/>
        <end position="245"/>
    </location>
</feature>
<evidence type="ECO:0000313" key="2">
    <source>
        <dbReference type="EMBL" id="CUE71828.1"/>
    </source>
</evidence>
<reference evidence="3" key="1">
    <citation type="submission" date="2015-09" db="EMBL/GenBank/DDBJ databases">
        <authorList>
            <consortium name="Pathogen Informatics"/>
        </authorList>
    </citation>
    <scope>NUCLEOTIDE SEQUENCE [LARGE SCALE GENOMIC DNA]</scope>
    <source>
        <strain evidence="3">Lake Konstanz</strain>
    </source>
</reference>
<feature type="region of interest" description="Disordered" evidence="1">
    <location>
        <begin position="15"/>
        <end position="40"/>
    </location>
</feature>
<dbReference type="EMBL" id="CYKH01000113">
    <property type="protein sequence ID" value="CUE71828.1"/>
    <property type="molecule type" value="Genomic_DNA"/>
</dbReference>
<feature type="compositionally biased region" description="Polar residues" evidence="1">
    <location>
        <begin position="23"/>
        <end position="40"/>
    </location>
</feature>
<organism evidence="2 3">
    <name type="scientific">Bodo saltans</name>
    <name type="common">Flagellated protozoan</name>
    <dbReference type="NCBI Taxonomy" id="75058"/>
    <lineage>
        <taxon>Eukaryota</taxon>
        <taxon>Discoba</taxon>
        <taxon>Euglenozoa</taxon>
        <taxon>Kinetoplastea</taxon>
        <taxon>Metakinetoplastina</taxon>
        <taxon>Eubodonida</taxon>
        <taxon>Bodonidae</taxon>
        <taxon>Bodo</taxon>
    </lineage>
</organism>
<feature type="region of interest" description="Disordered" evidence="1">
    <location>
        <begin position="157"/>
        <end position="186"/>
    </location>
</feature>
<keyword evidence="3" id="KW-1185">Reference proteome</keyword>
<feature type="region of interest" description="Disordered" evidence="1">
    <location>
        <begin position="525"/>
        <end position="560"/>
    </location>
</feature>
<feature type="region of interest" description="Disordered" evidence="1">
    <location>
        <begin position="597"/>
        <end position="638"/>
    </location>
</feature>
<dbReference type="Proteomes" id="UP000051952">
    <property type="component" value="Unassembled WGS sequence"/>
</dbReference>
<evidence type="ECO:0000313" key="3">
    <source>
        <dbReference type="Proteomes" id="UP000051952"/>
    </source>
</evidence>
<feature type="non-terminal residue" evidence="2">
    <location>
        <position position="638"/>
    </location>
</feature>
<accession>A0A0S4IIH3</accession>
<evidence type="ECO:0000256" key="1">
    <source>
        <dbReference type="SAM" id="MobiDB-lite"/>
    </source>
</evidence>
<proteinExistence type="predicted"/>
<feature type="compositionally biased region" description="Polar residues" evidence="1">
    <location>
        <begin position="157"/>
        <end position="168"/>
    </location>
</feature>
<dbReference type="AlphaFoldDB" id="A0A0S4IIH3"/>
<feature type="compositionally biased region" description="Basic and acidic residues" evidence="1">
    <location>
        <begin position="602"/>
        <end position="612"/>
    </location>
</feature>
<protein>
    <submittedName>
        <fullName evidence="2">Uncharacterized protein</fullName>
    </submittedName>
</protein>
<sequence length="638" mass="68591">MLPLPVIQVGQQQPQPNGLLLSARSNSGGFGASTSQSVTPRSARLSRLMSQIAPTANANNSERLLIHPDVPLRTLWTVQEYIRLSLKRKKSVKQLNESNAAGTLAITKAQIETLGSGAMSKPPQDADTLSQMLASEDGANSVLDDLFSLHSGSLHNQPALSRHASSLGGSVKSRGGAAASSTAPSVSISQKFKNLTNALLHDIAPSAQLINATRATSFLGRRVARQQEAQASSKPLVATTESLAQQAEDRRVHSTAQTRAATAKLRRSSSVVSDWGEHAQMTVTDSVSNSSIATTALLSTQQGRRLTAPFTGSSSILKQRDGDREDCNSLLSGSNCSHTFLMPPNHNAGAGGGRPMSASSSSTSVSRRPVKVVSMYVVPTKTLRQEPAGTKDKRLGYHNGTLEAYRAQQQVNPMMSTCQRSQRSASTTVVPTNDELMQQEQQEQQQQQLIVSSALSVASDMLGKSMSPTTAVAESPTSGGDTIPVLTTNSPTSLLLDVDEEGGKLSQPQHRRRTVSEHARRSLLLHRNSSTQQSTINQHPTNPSEMSRHGGLSPVSNDSVWSSPITPEARALSLGATKNRKHAFLFFVDTRRIDAAPSRHAVSREIDQDSLRLRPMRSQRSHRGSHDKTKKASRCDVQ</sequence>
<feature type="compositionally biased region" description="Basic residues" evidence="1">
    <location>
        <begin position="614"/>
        <end position="632"/>
    </location>
</feature>